<proteinExistence type="predicted"/>
<reference evidence="2" key="1">
    <citation type="journal article" date="2011" name="Nat. Biotechnol.">
        <title>The genomic sequence of the Chinese hamster ovary (CHO)-K1 cell line.</title>
        <authorList>
            <person name="Xu X."/>
            <person name="Nagarajan H."/>
            <person name="Lewis N.E."/>
            <person name="Pan S."/>
            <person name="Cai Z."/>
            <person name="Liu X."/>
            <person name="Chen W."/>
            <person name="Xie M."/>
            <person name="Wang W."/>
            <person name="Hammond S."/>
            <person name="Andersen M.R."/>
            <person name="Neff N."/>
            <person name="Passarelli B."/>
            <person name="Koh W."/>
            <person name="Fan H.C."/>
            <person name="Wang J."/>
            <person name="Gui Y."/>
            <person name="Lee K.H."/>
            <person name="Betenbaugh M.J."/>
            <person name="Quake S.R."/>
            <person name="Famili I."/>
            <person name="Palsson B.O."/>
            <person name="Wang J."/>
        </authorList>
    </citation>
    <scope>NUCLEOTIDE SEQUENCE [LARGE SCALE GENOMIC DNA]</scope>
    <source>
        <strain evidence="2">CHO K1 cell line</strain>
    </source>
</reference>
<name>G3H363_CRIGR</name>
<dbReference type="EMBL" id="JH000123">
    <property type="protein sequence ID" value="EGV94867.1"/>
    <property type="molecule type" value="Genomic_DNA"/>
</dbReference>
<dbReference type="AlphaFoldDB" id="G3H363"/>
<dbReference type="InParanoid" id="G3H363"/>
<dbReference type="Proteomes" id="UP000001075">
    <property type="component" value="Unassembled WGS sequence"/>
</dbReference>
<protein>
    <submittedName>
        <fullName evidence="1">Uncharacterized protein</fullName>
    </submittedName>
</protein>
<accession>G3H363</accession>
<organism evidence="1 2">
    <name type="scientific">Cricetulus griseus</name>
    <name type="common">Chinese hamster</name>
    <name type="synonym">Cricetulus barabensis griseus</name>
    <dbReference type="NCBI Taxonomy" id="10029"/>
    <lineage>
        <taxon>Eukaryota</taxon>
        <taxon>Metazoa</taxon>
        <taxon>Chordata</taxon>
        <taxon>Craniata</taxon>
        <taxon>Vertebrata</taxon>
        <taxon>Euteleostomi</taxon>
        <taxon>Mammalia</taxon>
        <taxon>Eutheria</taxon>
        <taxon>Euarchontoglires</taxon>
        <taxon>Glires</taxon>
        <taxon>Rodentia</taxon>
        <taxon>Myomorpha</taxon>
        <taxon>Muroidea</taxon>
        <taxon>Cricetidae</taxon>
        <taxon>Cricetinae</taxon>
        <taxon>Cricetulus</taxon>
    </lineage>
</organism>
<sequence length="137" mass="14660">MRLLSHSSNLFHSVCSHDDLGQGRLGELHKGFCVCRGCSGRPQGTRVPMQMTVRPAVAGGSQGPVPCFEQHALQLQSAVTVYVRLVQPQGQVGQAEVAVVRMGQLCTNGVLQEQLLLVCVRQPVGDLICDRPDTAAA</sequence>
<gene>
    <name evidence="1" type="ORF">I79_004675</name>
</gene>
<evidence type="ECO:0000313" key="1">
    <source>
        <dbReference type="EMBL" id="EGV94867.1"/>
    </source>
</evidence>
<evidence type="ECO:0000313" key="2">
    <source>
        <dbReference type="Proteomes" id="UP000001075"/>
    </source>
</evidence>